<dbReference type="PANTHER" id="PTHR43199">
    <property type="entry name" value="GLUTATHIONE HYDROLASE"/>
    <property type="match status" value="1"/>
</dbReference>
<feature type="region of interest" description="Disordered" evidence="10">
    <location>
        <begin position="641"/>
        <end position="666"/>
    </location>
</feature>
<dbReference type="Gene3D" id="1.10.246.130">
    <property type="match status" value="1"/>
</dbReference>
<comment type="subunit">
    <text evidence="9">This enzyme consists of two polypeptide chains, which are synthesized in precursor form from a single polypeptide.</text>
</comment>
<proteinExistence type="inferred from homology"/>
<comment type="PTM">
    <text evidence="9">Cleaved by autocatalysis into a large and a small subunit.</text>
</comment>
<comment type="caution">
    <text evidence="11">The sequence shown here is derived from an EMBL/GenBank/DDBJ whole genome shotgun (WGS) entry which is preliminary data.</text>
</comment>
<protein>
    <recommendedName>
        <fullName evidence="9">Glutathione hydrolase proenzyme</fullName>
        <ecNumber evidence="9">2.3.2.2</ecNumber>
        <ecNumber evidence="9">3.4.19.13</ecNumber>
    </recommendedName>
    <component>
        <recommendedName>
            <fullName evidence="9">Glutathione hydrolase large chain</fullName>
        </recommendedName>
    </component>
    <component>
        <recommendedName>
            <fullName evidence="9">Glutathione hydrolase small chain</fullName>
        </recommendedName>
    </component>
</protein>
<dbReference type="InterPro" id="IPR051792">
    <property type="entry name" value="GGT_bact"/>
</dbReference>
<dbReference type="Gene3D" id="3.60.20.40">
    <property type="match status" value="1"/>
</dbReference>
<dbReference type="InterPro" id="IPR029055">
    <property type="entry name" value="Ntn_hydrolases_N"/>
</dbReference>
<evidence type="ECO:0000256" key="5">
    <source>
        <dbReference type="ARBA" id="ARBA00022801"/>
    </source>
</evidence>
<reference evidence="11" key="1">
    <citation type="submission" date="2021-08" db="EMBL/GenBank/DDBJ databases">
        <authorList>
            <person name="Stevens D.C."/>
        </authorList>
    </citation>
    <scope>NUCLEOTIDE SEQUENCE</scope>
    <source>
        <strain evidence="11">DSM 53165</strain>
    </source>
</reference>
<comment type="pathway">
    <text evidence="9">Sulfur metabolism; glutathione metabolism.</text>
</comment>
<dbReference type="EC" id="3.4.19.13" evidence="9"/>
<feature type="region of interest" description="Disordered" evidence="10">
    <location>
        <begin position="424"/>
        <end position="466"/>
    </location>
</feature>
<keyword evidence="7 9" id="KW-0012">Acyltransferase</keyword>
<comment type="catalytic activity">
    <reaction evidence="2 9">
        <text>glutathione + H2O = L-cysteinylglycine + L-glutamate</text>
        <dbReference type="Rhea" id="RHEA:28807"/>
        <dbReference type="ChEBI" id="CHEBI:15377"/>
        <dbReference type="ChEBI" id="CHEBI:29985"/>
        <dbReference type="ChEBI" id="CHEBI:57925"/>
        <dbReference type="ChEBI" id="CHEBI:61694"/>
        <dbReference type="EC" id="3.4.19.13"/>
    </reaction>
</comment>
<dbReference type="Pfam" id="PF01019">
    <property type="entry name" value="G_glu_transpept"/>
    <property type="match status" value="1"/>
</dbReference>
<feature type="compositionally biased region" description="Polar residues" evidence="10">
    <location>
        <begin position="424"/>
        <end position="434"/>
    </location>
</feature>
<evidence type="ECO:0000256" key="8">
    <source>
        <dbReference type="ARBA" id="ARBA00047417"/>
    </source>
</evidence>
<evidence type="ECO:0000256" key="10">
    <source>
        <dbReference type="SAM" id="MobiDB-lite"/>
    </source>
</evidence>
<evidence type="ECO:0000256" key="2">
    <source>
        <dbReference type="ARBA" id="ARBA00001089"/>
    </source>
</evidence>
<dbReference type="RefSeq" id="WP_224189534.1">
    <property type="nucleotide sequence ID" value="NZ_JAIRAU010000001.1"/>
</dbReference>
<feature type="region of interest" description="Disordered" evidence="10">
    <location>
        <begin position="517"/>
        <end position="536"/>
    </location>
</feature>
<comment type="catalytic activity">
    <reaction evidence="8 9">
        <text>an N-terminal (5-L-glutamyl)-[peptide] + an alpha-amino acid = 5-L-glutamyl amino acid + an N-terminal L-alpha-aminoacyl-[peptide]</text>
        <dbReference type="Rhea" id="RHEA:23904"/>
        <dbReference type="Rhea" id="RHEA-COMP:9780"/>
        <dbReference type="Rhea" id="RHEA-COMP:9795"/>
        <dbReference type="ChEBI" id="CHEBI:77644"/>
        <dbReference type="ChEBI" id="CHEBI:78597"/>
        <dbReference type="ChEBI" id="CHEBI:78599"/>
        <dbReference type="ChEBI" id="CHEBI:78608"/>
        <dbReference type="EC" id="2.3.2.2"/>
    </reaction>
</comment>
<dbReference type="EMBL" id="JAIRAU010000001">
    <property type="protein sequence ID" value="MBZ5707771.1"/>
    <property type="molecule type" value="Genomic_DNA"/>
</dbReference>
<keyword evidence="6 9" id="KW-0865">Zymogen</keyword>
<dbReference type="InterPro" id="IPR000101">
    <property type="entry name" value="GGT_peptidase"/>
</dbReference>
<keyword evidence="4 9" id="KW-0808">Transferase</keyword>
<comment type="similarity">
    <text evidence="3 9">Belongs to the gamma-glutamyltransferase family.</text>
</comment>
<dbReference type="PROSITE" id="PS51257">
    <property type="entry name" value="PROKAR_LIPOPROTEIN"/>
    <property type="match status" value="1"/>
</dbReference>
<keyword evidence="5 9" id="KW-0378">Hydrolase</keyword>
<dbReference type="InterPro" id="IPR043138">
    <property type="entry name" value="GGT_lsub"/>
</dbReference>
<organism evidence="11 12">
    <name type="scientific">Nannocystis pusilla</name>
    <dbReference type="NCBI Taxonomy" id="889268"/>
    <lineage>
        <taxon>Bacteria</taxon>
        <taxon>Pseudomonadati</taxon>
        <taxon>Myxococcota</taxon>
        <taxon>Polyangia</taxon>
        <taxon>Nannocystales</taxon>
        <taxon>Nannocystaceae</taxon>
        <taxon>Nannocystis</taxon>
    </lineage>
</organism>
<evidence type="ECO:0000313" key="11">
    <source>
        <dbReference type="EMBL" id="MBZ5707771.1"/>
    </source>
</evidence>
<evidence type="ECO:0000256" key="9">
    <source>
        <dbReference type="RuleBase" id="RU368036"/>
    </source>
</evidence>
<evidence type="ECO:0000256" key="7">
    <source>
        <dbReference type="ARBA" id="ARBA00023315"/>
    </source>
</evidence>
<dbReference type="EC" id="2.3.2.2" evidence="9"/>
<evidence type="ECO:0000256" key="4">
    <source>
        <dbReference type="ARBA" id="ARBA00022679"/>
    </source>
</evidence>
<dbReference type="PRINTS" id="PR01210">
    <property type="entry name" value="GGTRANSPTASE"/>
</dbReference>
<dbReference type="InterPro" id="IPR043137">
    <property type="entry name" value="GGT_ssub_C"/>
</dbReference>
<accession>A0ABS7THV4</accession>
<dbReference type="SUPFAM" id="SSF56235">
    <property type="entry name" value="N-terminal nucleophile aminohydrolases (Ntn hydrolases)"/>
    <property type="match status" value="1"/>
</dbReference>
<dbReference type="NCBIfam" id="TIGR00066">
    <property type="entry name" value="g_glut_trans"/>
    <property type="match status" value="1"/>
</dbReference>
<dbReference type="Proteomes" id="UP001139031">
    <property type="component" value="Unassembled WGS sequence"/>
</dbReference>
<gene>
    <name evidence="11" type="primary">ggt</name>
    <name evidence="11" type="ORF">K7C98_00770</name>
</gene>
<keyword evidence="12" id="KW-1185">Reference proteome</keyword>
<name>A0ABS7THV4_9BACT</name>
<evidence type="ECO:0000256" key="6">
    <source>
        <dbReference type="ARBA" id="ARBA00023145"/>
    </source>
</evidence>
<evidence type="ECO:0000256" key="1">
    <source>
        <dbReference type="ARBA" id="ARBA00001049"/>
    </source>
</evidence>
<evidence type="ECO:0000313" key="12">
    <source>
        <dbReference type="Proteomes" id="UP001139031"/>
    </source>
</evidence>
<dbReference type="GO" id="GO:0103068">
    <property type="term" value="F:leukotriene C4 gamma-glutamyl transferase activity"/>
    <property type="evidence" value="ECO:0007669"/>
    <property type="project" value="UniProtKB-EC"/>
</dbReference>
<evidence type="ECO:0000256" key="3">
    <source>
        <dbReference type="ARBA" id="ARBA00009381"/>
    </source>
</evidence>
<comment type="catalytic activity">
    <reaction evidence="1 9">
        <text>an S-substituted glutathione + H2O = an S-substituted L-cysteinylglycine + L-glutamate</text>
        <dbReference type="Rhea" id="RHEA:59468"/>
        <dbReference type="ChEBI" id="CHEBI:15377"/>
        <dbReference type="ChEBI" id="CHEBI:29985"/>
        <dbReference type="ChEBI" id="CHEBI:90779"/>
        <dbReference type="ChEBI" id="CHEBI:143103"/>
        <dbReference type="EC" id="3.4.19.13"/>
    </reaction>
</comment>
<keyword evidence="9" id="KW-0317">Glutathione biosynthesis</keyword>
<sequence length="666" mass="70326">MSLRDRGTIQPTARLLLGVALIGTGACVEAEELEASEVDAIDFRLAADPLLPETSTQTGPGPAYHGGVVATTEPQAAAVGQAILAAGGNAVDAAVAVQFALNVYEPQSSGLGGGGFMMIHKAGAAPKDTVVIDFRDTAPDAATRRMFDTSVSTDVKSTSGYAVGVPGTVKGMLYALERYGTMTRSQVMTPAIDAAGGFNISSRLANDTGSSRLRLETSTNSSNKGYYAEARGVFRPNGSSLPTGFFLRQPRLAETLTAIRARGANAFYSCADPSGIALAIVETQTATRTGNSGGRGRMTCSDLANYRLRVFDPDDAQPEVKHAPMVGTYHGYTVVAAPPPASGVFLLQMLDMLEALEARLNFRIGTGNYEFGETGTLHMMQEVMRSAFADRARWLGDPDFVSVPTGGLLAASYIASRTSGIQLNSRRSSVSAGTPPNVPDPQVVEEDPQQPQKPGKGKGKKTNVHEGVDTTHFTVIDDEGTVVIVTSTISDTWGTGLMVRNRGFMLNNQMLNFNDTPVGSASNPAPNDVQPRKRPRSSITPTMVFLGDELVAAYGSPGGNGILNALFQVTLNLIDHNLTLKNAVERPRISLDSGSSSADTDIEAGFPSSVRSSLQNMGYDFDSVSSIGAVQAIVTYPQPNALNEDPQQYGAADSRRIGGVRGLDER</sequence>
<dbReference type="PANTHER" id="PTHR43199:SF1">
    <property type="entry name" value="GLUTATHIONE HYDROLASE PROENZYME"/>
    <property type="match status" value="1"/>
</dbReference>